<keyword evidence="3" id="KW-1185">Reference proteome</keyword>
<evidence type="ECO:0000313" key="3">
    <source>
        <dbReference type="Proteomes" id="UP000287033"/>
    </source>
</evidence>
<dbReference type="AlphaFoldDB" id="A0A401SAP1"/>
<proteinExistence type="predicted"/>
<feature type="compositionally biased region" description="Basic and acidic residues" evidence="1">
    <location>
        <begin position="104"/>
        <end position="129"/>
    </location>
</feature>
<gene>
    <name evidence="2" type="ORF">chiPu_0005899</name>
</gene>
<protein>
    <submittedName>
        <fullName evidence="2">Uncharacterized protein</fullName>
    </submittedName>
</protein>
<organism evidence="2 3">
    <name type="scientific">Chiloscyllium punctatum</name>
    <name type="common">Brownbanded bambooshark</name>
    <name type="synonym">Hemiscyllium punctatum</name>
    <dbReference type="NCBI Taxonomy" id="137246"/>
    <lineage>
        <taxon>Eukaryota</taxon>
        <taxon>Metazoa</taxon>
        <taxon>Chordata</taxon>
        <taxon>Craniata</taxon>
        <taxon>Vertebrata</taxon>
        <taxon>Chondrichthyes</taxon>
        <taxon>Elasmobranchii</taxon>
        <taxon>Galeomorphii</taxon>
        <taxon>Galeoidea</taxon>
        <taxon>Orectolobiformes</taxon>
        <taxon>Hemiscylliidae</taxon>
        <taxon>Chiloscyllium</taxon>
    </lineage>
</organism>
<accession>A0A401SAP1</accession>
<comment type="caution">
    <text evidence="2">The sequence shown here is derived from an EMBL/GenBank/DDBJ whole genome shotgun (WGS) entry which is preliminary data.</text>
</comment>
<sequence length="150" mass="16363">MGPLAYRACNIPLHSMAPCNLTPPVSSLETALANPPSMQEGPESGLQELSYIRLACCRTGKELQFSGIRLTVNEEKPPAEATLEGAPDAFSGSGERASQSMGNREGERKAEDERVTESDSDVKDSRCTRQAEMTPFSDLEQQCVMKRLQI</sequence>
<dbReference type="Proteomes" id="UP000287033">
    <property type="component" value="Unassembled WGS sequence"/>
</dbReference>
<reference evidence="2 3" key="1">
    <citation type="journal article" date="2018" name="Nat. Ecol. Evol.">
        <title>Shark genomes provide insights into elasmobranch evolution and the origin of vertebrates.</title>
        <authorList>
            <person name="Hara Y"/>
            <person name="Yamaguchi K"/>
            <person name="Onimaru K"/>
            <person name="Kadota M"/>
            <person name="Koyanagi M"/>
            <person name="Keeley SD"/>
            <person name="Tatsumi K"/>
            <person name="Tanaka K"/>
            <person name="Motone F"/>
            <person name="Kageyama Y"/>
            <person name="Nozu R"/>
            <person name="Adachi N"/>
            <person name="Nishimura O"/>
            <person name="Nakagawa R"/>
            <person name="Tanegashima C"/>
            <person name="Kiyatake I"/>
            <person name="Matsumoto R"/>
            <person name="Murakumo K"/>
            <person name="Nishida K"/>
            <person name="Terakita A"/>
            <person name="Kuratani S"/>
            <person name="Sato K"/>
            <person name="Hyodo S Kuraku.S."/>
        </authorList>
    </citation>
    <scope>NUCLEOTIDE SEQUENCE [LARGE SCALE GENOMIC DNA]</scope>
</reference>
<evidence type="ECO:0000313" key="2">
    <source>
        <dbReference type="EMBL" id="GCC27475.1"/>
    </source>
</evidence>
<dbReference type="EMBL" id="BEZZ01000165">
    <property type="protein sequence ID" value="GCC27475.1"/>
    <property type="molecule type" value="Genomic_DNA"/>
</dbReference>
<feature type="region of interest" description="Disordered" evidence="1">
    <location>
        <begin position="76"/>
        <end position="135"/>
    </location>
</feature>
<name>A0A401SAP1_CHIPU</name>
<evidence type="ECO:0000256" key="1">
    <source>
        <dbReference type="SAM" id="MobiDB-lite"/>
    </source>
</evidence>